<evidence type="ECO:0000313" key="3">
    <source>
        <dbReference type="Proteomes" id="UP000255284"/>
    </source>
</evidence>
<dbReference type="GO" id="GO:0006355">
    <property type="term" value="P:regulation of DNA-templated transcription"/>
    <property type="evidence" value="ECO:0007669"/>
    <property type="project" value="InterPro"/>
</dbReference>
<dbReference type="Gene3D" id="1.10.1660.10">
    <property type="match status" value="1"/>
</dbReference>
<organism evidence="2 3">
    <name type="scientific">Mobiluncus mulieris</name>
    <dbReference type="NCBI Taxonomy" id="2052"/>
    <lineage>
        <taxon>Bacteria</taxon>
        <taxon>Bacillati</taxon>
        <taxon>Actinomycetota</taxon>
        <taxon>Actinomycetes</taxon>
        <taxon>Actinomycetales</taxon>
        <taxon>Actinomycetaceae</taxon>
        <taxon>Mobiluncus</taxon>
    </lineage>
</organism>
<dbReference type="InterPro" id="IPR000551">
    <property type="entry name" value="MerR-type_HTH_dom"/>
</dbReference>
<name>A0A378PDU1_9ACTO</name>
<dbReference type="InterPro" id="IPR009061">
    <property type="entry name" value="DNA-bd_dom_put_sf"/>
</dbReference>
<dbReference type="AlphaFoldDB" id="A0A378PDU1"/>
<dbReference type="GO" id="GO:0003677">
    <property type="term" value="F:DNA binding"/>
    <property type="evidence" value="ECO:0007669"/>
    <property type="project" value="InterPro"/>
</dbReference>
<feature type="domain" description="HTH merR-type" evidence="1">
    <location>
        <begin position="28"/>
        <end position="103"/>
    </location>
</feature>
<proteinExistence type="predicted"/>
<accession>A0A378PDU1</accession>
<dbReference type="SUPFAM" id="SSF46955">
    <property type="entry name" value="Putative DNA-binding domain"/>
    <property type="match status" value="1"/>
</dbReference>
<comment type="caution">
    <text evidence="2">The sequence shown here is derived from an EMBL/GenBank/DDBJ whole genome shotgun (WGS) entry which is preliminary data.</text>
</comment>
<dbReference type="SMART" id="SM00422">
    <property type="entry name" value="HTH_MERR"/>
    <property type="match status" value="1"/>
</dbReference>
<dbReference type="EMBL" id="UGGQ01000006">
    <property type="protein sequence ID" value="STO17395.1"/>
    <property type="molecule type" value="Genomic_DNA"/>
</dbReference>
<sequence length="250" mass="27247">MNSSNTARKFDGESPNCWPFEVDSTPSMPIRQVIELVASEFPSVTQSKLRLLETHGIVCPARCANNGYRAYSLADVERIRYALRQQRDSYLPLAKIGQNLALLDCGEEPVPLEPIARMVVSDGEVAVPKTKRVTVRQIMDYTSVSSETLEKMVAAKLIAPDLSGRFSVRAVAVVRAVMQLEAVGIEPRNLRSAKSAANSAVDLIDKVVGPARAKNTAVSKDRARQDAHDLATILASLIEALTMQGVEEIS</sequence>
<gene>
    <name evidence="2" type="ORF">NCTC11819_01985</name>
</gene>
<evidence type="ECO:0000259" key="1">
    <source>
        <dbReference type="SMART" id="SM00422"/>
    </source>
</evidence>
<reference evidence="2 3" key="1">
    <citation type="submission" date="2018-06" db="EMBL/GenBank/DDBJ databases">
        <authorList>
            <consortium name="Pathogen Informatics"/>
            <person name="Doyle S."/>
        </authorList>
    </citation>
    <scope>NUCLEOTIDE SEQUENCE [LARGE SCALE GENOMIC DNA]</scope>
    <source>
        <strain evidence="2 3">NCTC11819</strain>
    </source>
</reference>
<dbReference type="Proteomes" id="UP000255284">
    <property type="component" value="Unassembled WGS sequence"/>
</dbReference>
<evidence type="ECO:0000313" key="2">
    <source>
        <dbReference type="EMBL" id="STO17395.1"/>
    </source>
</evidence>
<dbReference type="CDD" id="cd00592">
    <property type="entry name" value="HTH_MerR-like"/>
    <property type="match status" value="1"/>
</dbReference>
<dbReference type="Pfam" id="PF13411">
    <property type="entry name" value="MerR_1"/>
    <property type="match status" value="1"/>
</dbReference>
<protein>
    <recommendedName>
        <fullName evidence="1">HTH merR-type domain-containing protein</fullName>
    </recommendedName>
</protein>